<organism evidence="12 13">
    <name type="scientific">Anaerolinea thermophila (strain DSM 14523 / JCM 11388 / NBRC 100420 / UNI-1)</name>
    <dbReference type="NCBI Taxonomy" id="926569"/>
    <lineage>
        <taxon>Bacteria</taxon>
        <taxon>Bacillati</taxon>
        <taxon>Chloroflexota</taxon>
        <taxon>Anaerolineae</taxon>
        <taxon>Anaerolineales</taxon>
        <taxon>Anaerolineaceae</taxon>
        <taxon>Anaerolinea</taxon>
    </lineage>
</organism>
<comment type="similarity">
    <text evidence="1 10">Belongs to the glycosyl hydrolase 4 family.</text>
</comment>
<dbReference type="EC" id="3.2.1.22" evidence="12"/>
<feature type="binding site" evidence="7">
    <location>
        <position position="147"/>
    </location>
    <ligand>
        <name>substrate</name>
    </ligand>
</feature>
<accession>E8N0P0</accession>
<keyword evidence="6 10" id="KW-0326">Glycosidase</keyword>
<evidence type="ECO:0000256" key="1">
    <source>
        <dbReference type="ARBA" id="ARBA00010141"/>
    </source>
</evidence>
<keyword evidence="4 10" id="KW-0520">NAD</keyword>
<keyword evidence="13" id="KW-1185">Reference proteome</keyword>
<dbReference type="Gene3D" id="3.90.110.10">
    <property type="entry name" value="Lactate dehydrogenase/glycoside hydrolase, family 4, C-terminal"/>
    <property type="match status" value="1"/>
</dbReference>
<keyword evidence="8" id="KW-0533">Nickel</keyword>
<evidence type="ECO:0000313" key="12">
    <source>
        <dbReference type="EMBL" id="BAJ62435.1"/>
    </source>
</evidence>
<dbReference type="SUPFAM" id="SSF56327">
    <property type="entry name" value="LDH C-terminal domain-like"/>
    <property type="match status" value="1"/>
</dbReference>
<keyword evidence="3 10" id="KW-0378">Hydrolase</keyword>
<dbReference type="SUPFAM" id="SSF51735">
    <property type="entry name" value="NAD(P)-binding Rossmann-fold domains"/>
    <property type="match status" value="1"/>
</dbReference>
<dbReference type="CDD" id="cd05297">
    <property type="entry name" value="GH4_alpha_glucosidase_galactosidase"/>
    <property type="match status" value="1"/>
</dbReference>
<dbReference type="HOGENOM" id="CLU_045951_1_1_0"/>
<dbReference type="Gene3D" id="3.40.50.720">
    <property type="entry name" value="NAD(P)-binding Rossmann-like Domain"/>
    <property type="match status" value="1"/>
</dbReference>
<dbReference type="InParanoid" id="E8N0P0"/>
<dbReference type="GO" id="GO:0005975">
    <property type="term" value="P:carbohydrate metabolic process"/>
    <property type="evidence" value="ECO:0007669"/>
    <property type="project" value="InterPro"/>
</dbReference>
<dbReference type="GO" id="GO:0046872">
    <property type="term" value="F:metal ion binding"/>
    <property type="evidence" value="ECO:0007669"/>
    <property type="project" value="UniProtKB-KW"/>
</dbReference>
<keyword evidence="2 8" id="KW-0479">Metal-binding</keyword>
<dbReference type="OrthoDB" id="9808275at2"/>
<dbReference type="GO" id="GO:0004557">
    <property type="term" value="F:alpha-galactosidase activity"/>
    <property type="evidence" value="ECO:0007669"/>
    <property type="project" value="UniProtKB-EC"/>
</dbReference>
<reference evidence="12 13" key="1">
    <citation type="submission" date="2010-12" db="EMBL/GenBank/DDBJ databases">
        <title>Whole genome sequence of Anaerolinea thermophila UNI-1.</title>
        <authorList>
            <person name="Narita-Yamada S."/>
            <person name="Kishi E."/>
            <person name="Watanabe Y."/>
            <person name="Takasaki K."/>
            <person name="Ankai A."/>
            <person name="Oguchi A."/>
            <person name="Fukui S."/>
            <person name="Takahashi M."/>
            <person name="Yashiro I."/>
            <person name="Hosoyama A."/>
            <person name="Sekiguchi Y."/>
            <person name="Hanada S."/>
            <person name="Fujita N."/>
        </authorList>
    </citation>
    <scope>NUCLEOTIDE SEQUENCE [LARGE SCALE GENOMIC DNA]</scope>
    <source>
        <strain evidence="13">DSM 14523 / JCM 11388 / NBRC 100420 / UNI-1</strain>
    </source>
</reference>
<evidence type="ECO:0000256" key="2">
    <source>
        <dbReference type="ARBA" id="ARBA00022723"/>
    </source>
</evidence>
<gene>
    <name evidence="12" type="ordered locus">ANT_04010</name>
</gene>
<evidence type="ECO:0000256" key="6">
    <source>
        <dbReference type="ARBA" id="ARBA00023295"/>
    </source>
</evidence>
<dbReference type="STRING" id="926569.ANT_04010"/>
<proteinExistence type="inferred from homology"/>
<keyword evidence="8" id="KW-0408">Iron</keyword>
<dbReference type="EMBL" id="AP012029">
    <property type="protein sequence ID" value="BAJ62435.1"/>
    <property type="molecule type" value="Genomic_DNA"/>
</dbReference>
<keyword evidence="5 8" id="KW-0464">Manganese</keyword>
<dbReference type="AlphaFoldDB" id="E8N0P0"/>
<name>E8N0P0_ANATU</name>
<dbReference type="GO" id="GO:0016616">
    <property type="term" value="F:oxidoreductase activity, acting on the CH-OH group of donors, NAD or NADP as acceptor"/>
    <property type="evidence" value="ECO:0007669"/>
    <property type="project" value="InterPro"/>
</dbReference>
<feature type="binding site" evidence="8">
    <location>
        <position position="168"/>
    </location>
    <ligand>
        <name>Mn(2+)</name>
        <dbReference type="ChEBI" id="CHEBI:29035"/>
    </ligand>
</feature>
<evidence type="ECO:0000256" key="5">
    <source>
        <dbReference type="ARBA" id="ARBA00023211"/>
    </source>
</evidence>
<dbReference type="PANTHER" id="PTHR32092">
    <property type="entry name" value="6-PHOSPHO-BETA-GLUCOSIDASE-RELATED"/>
    <property type="match status" value="1"/>
</dbReference>
<dbReference type="Pfam" id="PF11975">
    <property type="entry name" value="Glyco_hydro_4C"/>
    <property type="match status" value="1"/>
</dbReference>
<dbReference type="Pfam" id="PF02056">
    <property type="entry name" value="Glyco_hydro_4"/>
    <property type="match status" value="1"/>
</dbReference>
<evidence type="ECO:0000256" key="9">
    <source>
        <dbReference type="PIRSR" id="PIRSR601088-4"/>
    </source>
</evidence>
<dbReference type="InterPro" id="IPR015955">
    <property type="entry name" value="Lactate_DH/Glyco_Ohase_4_C"/>
</dbReference>
<dbReference type="NCBIfam" id="NF011657">
    <property type="entry name" value="PRK15076.1"/>
    <property type="match status" value="1"/>
</dbReference>
<evidence type="ECO:0000259" key="11">
    <source>
        <dbReference type="Pfam" id="PF11975"/>
    </source>
</evidence>
<evidence type="ECO:0000256" key="7">
    <source>
        <dbReference type="PIRSR" id="PIRSR601088-2"/>
    </source>
</evidence>
<evidence type="ECO:0000256" key="10">
    <source>
        <dbReference type="RuleBase" id="RU361152"/>
    </source>
</evidence>
<dbReference type="InterPro" id="IPR036291">
    <property type="entry name" value="NAD(P)-bd_dom_sf"/>
</dbReference>
<evidence type="ECO:0000313" key="13">
    <source>
        <dbReference type="Proteomes" id="UP000008922"/>
    </source>
</evidence>
<feature type="binding site" evidence="8">
    <location>
        <position position="198"/>
    </location>
    <ligand>
        <name>Mn(2+)</name>
        <dbReference type="ChEBI" id="CHEBI:29035"/>
    </ligand>
</feature>
<dbReference type="InterPro" id="IPR022616">
    <property type="entry name" value="Glyco_hydro_4_C"/>
</dbReference>
<dbReference type="eggNOG" id="COG1486">
    <property type="taxonomic scope" value="Bacteria"/>
</dbReference>
<dbReference type="Proteomes" id="UP000008922">
    <property type="component" value="Chromosome"/>
</dbReference>
<comment type="cofactor">
    <cofactor evidence="10">
        <name>NAD(+)</name>
        <dbReference type="ChEBI" id="CHEBI:57540"/>
    </cofactor>
    <text evidence="10">Binds 1 NAD(+) per subunit.</text>
</comment>
<evidence type="ECO:0000256" key="3">
    <source>
        <dbReference type="ARBA" id="ARBA00022801"/>
    </source>
</evidence>
<sequence>MTKITFIGAGSLGFTSELVRDILTFPLLEDAHIALMDIHPERLEWAKRQVEKLIAAGKRPATVSATLDRAEALKGADVVLTTILAGSTEVWRHDIEIPKKYGVDINVGDTRGPSGIFRFLRTINPMMDIVRDMEKYYPNAVLLNYTNPMAMLVSAIQKQSFITVTGLCHSVQGTAMMLARWIGAPYEEIDYVCAGINHQAWYLEYKWNGQDAYPLIRKAVTERPEVYNEEIVRNEMFLALGYYVTESSGHNSEYNWWFRKRPDLIEKYCTHGTGWNPGEYAYILKEYQRNEATWKDQVRERLEAPLTPEDLQRGEEYAAYIINALKGGEPFKFNGNVRNTHLITNLPEGACVEVPVYVDRAGFHPTHVGALPPECALLTQLSSGIEEMAVQASIAGDPTMVYRAICHDPLTASVLSLAEIRQMTNELFAVHKDYLPQFKVHRV</sequence>
<dbReference type="RefSeq" id="WP_013558831.1">
    <property type="nucleotide sequence ID" value="NC_014960.1"/>
</dbReference>
<dbReference type="PRINTS" id="PR00732">
    <property type="entry name" value="GLHYDRLASE4"/>
</dbReference>
<evidence type="ECO:0000256" key="4">
    <source>
        <dbReference type="ARBA" id="ARBA00023027"/>
    </source>
</evidence>
<evidence type="ECO:0000256" key="8">
    <source>
        <dbReference type="PIRSR" id="PIRSR601088-3"/>
    </source>
</evidence>
<dbReference type="InterPro" id="IPR001088">
    <property type="entry name" value="Glyco_hydro_4"/>
</dbReference>
<dbReference type="KEGG" id="atm:ANT_04010"/>
<dbReference type="PANTHER" id="PTHR32092:SF6">
    <property type="entry name" value="ALPHA-GALACTOSIDASE"/>
    <property type="match status" value="1"/>
</dbReference>
<keyword evidence="8" id="KW-0170">Cobalt</keyword>
<protein>
    <submittedName>
        <fullName evidence="12">Alpha-galactosidase</fullName>
        <ecNumber evidence="12">3.2.1.22</ecNumber>
    </submittedName>
</protein>
<feature type="domain" description="Glycosyl hydrolase family 4 C-terminal" evidence="11">
    <location>
        <begin position="193"/>
        <end position="411"/>
    </location>
</feature>
<feature type="site" description="Increases basicity of active site Tyr" evidence="9">
    <location>
        <position position="109"/>
    </location>
</feature>